<evidence type="ECO:0000256" key="4">
    <source>
        <dbReference type="ARBA" id="ARBA00022692"/>
    </source>
</evidence>
<dbReference type="Pfam" id="PF13677">
    <property type="entry name" value="MotB_plug"/>
    <property type="match status" value="1"/>
</dbReference>
<keyword evidence="11" id="KW-0966">Cell projection</keyword>
<dbReference type="EMBL" id="QOQK01000003">
    <property type="protein sequence ID" value="RCL85274.1"/>
    <property type="molecule type" value="Genomic_DNA"/>
</dbReference>
<evidence type="ECO:0000256" key="9">
    <source>
        <dbReference type="SAM" id="Phobius"/>
    </source>
</evidence>
<keyword evidence="5 9" id="KW-1133">Transmembrane helix</keyword>
<comment type="caution">
    <text evidence="11">The sequence shown here is derived from an EMBL/GenBank/DDBJ whole genome shotgun (WGS) entry which is preliminary data.</text>
</comment>
<evidence type="ECO:0000256" key="1">
    <source>
        <dbReference type="ARBA" id="ARBA00004162"/>
    </source>
</evidence>
<dbReference type="InterPro" id="IPR050330">
    <property type="entry name" value="Bact_OuterMem_StrucFunc"/>
</dbReference>
<keyword evidence="11" id="KW-0969">Cilium</keyword>
<dbReference type="Pfam" id="PF00691">
    <property type="entry name" value="OmpA"/>
    <property type="match status" value="1"/>
</dbReference>
<keyword evidence="6 7" id="KW-0472">Membrane</keyword>
<feature type="region of interest" description="Disordered" evidence="8">
    <location>
        <begin position="111"/>
        <end position="146"/>
    </location>
</feature>
<evidence type="ECO:0000256" key="3">
    <source>
        <dbReference type="ARBA" id="ARBA00022475"/>
    </source>
</evidence>
<comment type="similarity">
    <text evidence="2">Belongs to the MotB family.</text>
</comment>
<feature type="transmembrane region" description="Helical" evidence="9">
    <location>
        <begin position="37"/>
        <end position="56"/>
    </location>
</feature>
<dbReference type="Gene3D" id="3.30.1330.60">
    <property type="entry name" value="OmpA-like domain"/>
    <property type="match status" value="1"/>
</dbReference>
<keyword evidence="11" id="KW-0282">Flagellum</keyword>
<dbReference type="Proteomes" id="UP000252289">
    <property type="component" value="Unassembled WGS sequence"/>
</dbReference>
<sequence>MVAKEQEEEQVEETEEEECPKCPPVGAPAWMSTFADMATLLMAFFVLILSFAEFNVPKFKQISGSMKNAFGVQRITPVVEPPMGTTILSLNFSPSPSPSVTNNMTQQTTQINQPKLEQQNKTKDDDFSEQSKSDDAEESSENQSAEDIVKALEDAIARGEIEVETLGEKVVVNFTPKESQEQDLPKLLSQTLDAIEKVQSAAGKSETDVVFGGLEQQLSKLADSMEAMQKQQNKQDAGQGSSEQQNKRAEIAEDTLKVALKQEIGQGLVTVDREDDRVVVTVGSGGAFASGSASLTSKAREIMNQIAEVNQEGTSRINVSGHTDNMPLVFGSQYRDNWDLAAARASSVVQELQSSGKIDGNRLQAMSFGEERPLDSNDTAQGRRKNRRIEIEINY</sequence>
<proteinExistence type="inferred from homology"/>
<evidence type="ECO:0000256" key="2">
    <source>
        <dbReference type="ARBA" id="ARBA00008914"/>
    </source>
</evidence>
<accession>A0A368EKP2</accession>
<evidence type="ECO:0000313" key="11">
    <source>
        <dbReference type="EMBL" id="RCL85274.1"/>
    </source>
</evidence>
<reference evidence="11 12" key="1">
    <citation type="journal article" date="2018" name="Microbiome">
        <title>Fine metagenomic profile of the Mediterranean stratified and mixed water columns revealed by assembly and recruitment.</title>
        <authorList>
            <person name="Haro-Moreno J.M."/>
            <person name="Lopez-Perez M."/>
            <person name="De La Torre J.R."/>
            <person name="Picazo A."/>
            <person name="Camacho A."/>
            <person name="Rodriguez-Valera F."/>
        </authorList>
    </citation>
    <scope>NUCLEOTIDE SEQUENCE [LARGE SCALE GENOMIC DNA]</scope>
    <source>
        <strain evidence="11">MED-G50</strain>
    </source>
</reference>
<feature type="region of interest" description="Disordered" evidence="8">
    <location>
        <begin position="1"/>
        <end position="23"/>
    </location>
</feature>
<dbReference type="PANTHER" id="PTHR30329:SF21">
    <property type="entry name" value="LIPOPROTEIN YIAD-RELATED"/>
    <property type="match status" value="1"/>
</dbReference>
<evidence type="ECO:0000256" key="5">
    <source>
        <dbReference type="ARBA" id="ARBA00022989"/>
    </source>
</evidence>
<organism evidence="11 12">
    <name type="scientific">PS1 clade bacterium</name>
    <dbReference type="NCBI Taxonomy" id="2175152"/>
    <lineage>
        <taxon>Bacteria</taxon>
        <taxon>Pseudomonadati</taxon>
        <taxon>Pseudomonadota</taxon>
        <taxon>Alphaproteobacteria</taxon>
        <taxon>PS1 clade</taxon>
    </lineage>
</organism>
<dbReference type="PANTHER" id="PTHR30329">
    <property type="entry name" value="STATOR ELEMENT OF FLAGELLAR MOTOR COMPLEX"/>
    <property type="match status" value="1"/>
</dbReference>
<keyword evidence="4 9" id="KW-0812">Transmembrane</keyword>
<name>A0A368EKP2_9PROT</name>
<dbReference type="SUPFAM" id="SSF103088">
    <property type="entry name" value="OmpA-like"/>
    <property type="match status" value="1"/>
</dbReference>
<evidence type="ECO:0000259" key="10">
    <source>
        <dbReference type="PROSITE" id="PS51123"/>
    </source>
</evidence>
<protein>
    <submittedName>
        <fullName evidence="11">Flagellar motor protein MotB</fullName>
    </submittedName>
</protein>
<comment type="subcellular location">
    <subcellularLocation>
        <location evidence="1">Cell membrane</location>
        <topology evidence="1">Single-pass membrane protein</topology>
    </subcellularLocation>
</comment>
<dbReference type="PROSITE" id="PS51123">
    <property type="entry name" value="OMPA_2"/>
    <property type="match status" value="1"/>
</dbReference>
<dbReference type="InterPro" id="IPR025713">
    <property type="entry name" value="MotB-like_N_dom"/>
</dbReference>
<feature type="compositionally biased region" description="Basic and acidic residues" evidence="8">
    <location>
        <begin position="118"/>
        <end position="134"/>
    </location>
</feature>
<dbReference type="GO" id="GO:0005886">
    <property type="term" value="C:plasma membrane"/>
    <property type="evidence" value="ECO:0007669"/>
    <property type="project" value="UniProtKB-SubCell"/>
</dbReference>
<feature type="compositionally biased region" description="Polar residues" evidence="8">
    <location>
        <begin position="229"/>
        <end position="244"/>
    </location>
</feature>
<evidence type="ECO:0000256" key="6">
    <source>
        <dbReference type="ARBA" id="ARBA00023136"/>
    </source>
</evidence>
<evidence type="ECO:0000256" key="7">
    <source>
        <dbReference type="PROSITE-ProRule" id="PRU00473"/>
    </source>
</evidence>
<evidence type="ECO:0000313" key="12">
    <source>
        <dbReference type="Proteomes" id="UP000252289"/>
    </source>
</evidence>
<feature type="region of interest" description="Disordered" evidence="8">
    <location>
        <begin position="226"/>
        <end position="248"/>
    </location>
</feature>
<feature type="domain" description="OmpA-like" evidence="10">
    <location>
        <begin position="275"/>
        <end position="395"/>
    </location>
</feature>
<gene>
    <name evidence="11" type="ORF">DBW64_01230</name>
</gene>
<feature type="region of interest" description="Disordered" evidence="8">
    <location>
        <begin position="367"/>
        <end position="388"/>
    </location>
</feature>
<dbReference type="CDD" id="cd07185">
    <property type="entry name" value="OmpA_C-like"/>
    <property type="match status" value="1"/>
</dbReference>
<dbReference type="AlphaFoldDB" id="A0A368EKP2"/>
<keyword evidence="3" id="KW-1003">Cell membrane</keyword>
<dbReference type="InterPro" id="IPR036737">
    <property type="entry name" value="OmpA-like_sf"/>
</dbReference>
<dbReference type="InterPro" id="IPR006665">
    <property type="entry name" value="OmpA-like"/>
</dbReference>
<evidence type="ECO:0000256" key="8">
    <source>
        <dbReference type="SAM" id="MobiDB-lite"/>
    </source>
</evidence>
<feature type="compositionally biased region" description="Acidic residues" evidence="8">
    <location>
        <begin position="1"/>
        <end position="18"/>
    </location>
</feature>